<dbReference type="SUPFAM" id="SSF53807">
    <property type="entry name" value="Helical backbone' metal receptor"/>
    <property type="match status" value="1"/>
</dbReference>
<evidence type="ECO:0000259" key="7">
    <source>
        <dbReference type="PROSITE" id="PS50983"/>
    </source>
</evidence>
<evidence type="ECO:0000256" key="5">
    <source>
        <dbReference type="SAM" id="MobiDB-lite"/>
    </source>
</evidence>
<keyword evidence="3" id="KW-0813">Transport</keyword>
<dbReference type="EMBL" id="LT796768">
    <property type="protein sequence ID" value="SKB09465.1"/>
    <property type="molecule type" value="Genomic_DNA"/>
</dbReference>
<dbReference type="STRING" id="1736691.SAMN06295964_2712"/>
<comment type="similarity">
    <text evidence="2">Belongs to the bacterial solute-binding protein 8 family.</text>
</comment>
<dbReference type="AlphaFoldDB" id="A0A1T4Z7B3"/>
<feature type="chain" id="PRO_5039583776" evidence="6">
    <location>
        <begin position="32"/>
        <end position="332"/>
    </location>
</feature>
<evidence type="ECO:0000256" key="3">
    <source>
        <dbReference type="ARBA" id="ARBA00022448"/>
    </source>
</evidence>
<keyword evidence="4 6" id="KW-0732">Signal</keyword>
<feature type="region of interest" description="Disordered" evidence="5">
    <location>
        <begin position="32"/>
        <end position="53"/>
    </location>
</feature>
<keyword evidence="9" id="KW-1185">Reference proteome</keyword>
<dbReference type="GO" id="GO:0030288">
    <property type="term" value="C:outer membrane-bounded periplasmic space"/>
    <property type="evidence" value="ECO:0007669"/>
    <property type="project" value="TreeGrafter"/>
</dbReference>
<dbReference type="RefSeq" id="WP_078700644.1">
    <property type="nucleotide sequence ID" value="NZ_LT796768.1"/>
</dbReference>
<accession>A0A1T4Z7B3</accession>
<feature type="domain" description="Fe/B12 periplasmic-binding" evidence="7">
    <location>
        <begin position="62"/>
        <end position="332"/>
    </location>
</feature>
<dbReference type="GO" id="GO:1901678">
    <property type="term" value="P:iron coordination entity transport"/>
    <property type="evidence" value="ECO:0007669"/>
    <property type="project" value="UniProtKB-ARBA"/>
</dbReference>
<sequence length="332" mass="35849">MKTVPTSRARRGRVVLTAAAAALALTLSACGSDSAASGDEAETRTVTDALGTEVKVPKEPKRVATLHYAATQPVLDLGITPVGQGSFEEGIIPEDLVETVADVPVVTNDATEPQLEKITGVDPDLILAPNVLEEEVLKQLEAIAPVYVFTLRGGDRANWAQRTEEIADALNATERVDELASDFAKRQEEIATTYADVIEGRTVGVIGAYEENNFYAWGEKNMSGTLLEPLGFTWSAREDAVVSKEKEPEATVSFEKIGSTVGDADILFLDSNLREEVNPFMEALQGTKLYQQLPAVKADQAYVMGKNTVAGYTDAHYSLDRVEDALQDLQAK</sequence>
<dbReference type="Pfam" id="PF01497">
    <property type="entry name" value="Peripla_BP_2"/>
    <property type="match status" value="1"/>
</dbReference>
<evidence type="ECO:0000256" key="2">
    <source>
        <dbReference type="ARBA" id="ARBA00008814"/>
    </source>
</evidence>
<organism evidence="8 9">
    <name type="scientific">Aeromicrobium choanae</name>
    <dbReference type="NCBI Taxonomy" id="1736691"/>
    <lineage>
        <taxon>Bacteria</taxon>
        <taxon>Bacillati</taxon>
        <taxon>Actinomycetota</taxon>
        <taxon>Actinomycetes</taxon>
        <taxon>Propionibacteriales</taxon>
        <taxon>Nocardioidaceae</taxon>
        <taxon>Aeromicrobium</taxon>
    </lineage>
</organism>
<dbReference type="PROSITE" id="PS51257">
    <property type="entry name" value="PROKAR_LIPOPROTEIN"/>
    <property type="match status" value="1"/>
</dbReference>
<evidence type="ECO:0000313" key="9">
    <source>
        <dbReference type="Proteomes" id="UP000191040"/>
    </source>
</evidence>
<dbReference type="Proteomes" id="UP000191040">
    <property type="component" value="Chromosome I"/>
</dbReference>
<protein>
    <submittedName>
        <fullName evidence="8">Iron complex transport system substrate-binding protein</fullName>
    </submittedName>
</protein>
<dbReference type="InterPro" id="IPR051313">
    <property type="entry name" value="Bact_iron-sidero_bind"/>
</dbReference>
<comment type="subcellular location">
    <subcellularLocation>
        <location evidence="1">Cell envelope</location>
    </subcellularLocation>
</comment>
<feature type="signal peptide" evidence="6">
    <location>
        <begin position="1"/>
        <end position="31"/>
    </location>
</feature>
<dbReference type="OrthoDB" id="9797850at2"/>
<evidence type="ECO:0000313" key="8">
    <source>
        <dbReference type="EMBL" id="SKB09465.1"/>
    </source>
</evidence>
<name>A0A1T4Z7B3_9ACTN</name>
<dbReference type="InterPro" id="IPR002491">
    <property type="entry name" value="ABC_transptr_periplasmic_BD"/>
</dbReference>
<dbReference type="PROSITE" id="PS50983">
    <property type="entry name" value="FE_B12_PBP"/>
    <property type="match status" value="1"/>
</dbReference>
<gene>
    <name evidence="8" type="ORF">SAMN06295964_2712</name>
</gene>
<evidence type="ECO:0000256" key="1">
    <source>
        <dbReference type="ARBA" id="ARBA00004196"/>
    </source>
</evidence>
<proteinExistence type="inferred from homology"/>
<evidence type="ECO:0000256" key="4">
    <source>
        <dbReference type="ARBA" id="ARBA00022729"/>
    </source>
</evidence>
<dbReference type="Gene3D" id="3.40.50.1980">
    <property type="entry name" value="Nitrogenase molybdenum iron protein domain"/>
    <property type="match status" value="2"/>
</dbReference>
<dbReference type="PANTHER" id="PTHR30532:SF1">
    <property type="entry name" value="IRON(3+)-HYDROXAMATE-BINDING PROTEIN FHUD"/>
    <property type="match status" value="1"/>
</dbReference>
<reference evidence="9" key="1">
    <citation type="submission" date="2017-02" db="EMBL/GenBank/DDBJ databases">
        <authorList>
            <person name="Varghese N."/>
            <person name="Submissions S."/>
        </authorList>
    </citation>
    <scope>NUCLEOTIDE SEQUENCE [LARGE SCALE GENOMIC DNA]</scope>
    <source>
        <strain evidence="9">9H-4</strain>
    </source>
</reference>
<evidence type="ECO:0000256" key="6">
    <source>
        <dbReference type="SAM" id="SignalP"/>
    </source>
</evidence>
<dbReference type="PANTHER" id="PTHR30532">
    <property type="entry name" value="IRON III DICITRATE-BINDING PERIPLASMIC PROTEIN"/>
    <property type="match status" value="1"/>
</dbReference>